<keyword evidence="2" id="KW-1185">Reference proteome</keyword>
<organism evidence="1 2">
    <name type="scientific">Blumeria graminis f. sp. tritici</name>
    <dbReference type="NCBI Taxonomy" id="62690"/>
    <lineage>
        <taxon>Eukaryota</taxon>
        <taxon>Fungi</taxon>
        <taxon>Dikarya</taxon>
        <taxon>Ascomycota</taxon>
        <taxon>Pezizomycotina</taxon>
        <taxon>Leotiomycetes</taxon>
        <taxon>Erysiphales</taxon>
        <taxon>Erysiphaceae</taxon>
        <taxon>Blumeria</taxon>
    </lineage>
</organism>
<accession>A0A9X9MEY2</accession>
<reference evidence="1 2" key="1">
    <citation type="submission" date="2018-08" db="EMBL/GenBank/DDBJ databases">
        <authorList>
            <person name="Muller C M."/>
        </authorList>
    </citation>
    <scope>NUCLEOTIDE SEQUENCE [LARGE SCALE GENOMIC DNA]</scope>
</reference>
<dbReference type="AlphaFoldDB" id="A0A9X9MEY2"/>
<evidence type="ECO:0000313" key="1">
    <source>
        <dbReference type="EMBL" id="VDB83515.1"/>
    </source>
</evidence>
<gene>
    <name evidence="1" type="ORF">BGT96224V316_LOCUS2712</name>
</gene>
<sequence length="17" mass="2108">MERSAGDRWSLRKTCRR</sequence>
<name>A0A9X9MEY2_BLUGR</name>
<proteinExistence type="predicted"/>
<dbReference type="EMBL" id="LR026988">
    <property type="protein sequence ID" value="VDB83515.1"/>
    <property type="molecule type" value="Genomic_DNA"/>
</dbReference>
<evidence type="ECO:0000313" key="2">
    <source>
        <dbReference type="Proteomes" id="UP000324639"/>
    </source>
</evidence>
<dbReference type="Proteomes" id="UP000324639">
    <property type="component" value="Chromosome Bgt_-05"/>
</dbReference>
<protein>
    <submittedName>
        <fullName evidence="1">Bgt-50318</fullName>
    </submittedName>
</protein>